<reference evidence="1 2" key="1">
    <citation type="submission" date="2021-06" db="EMBL/GenBank/DDBJ databases">
        <title>Caerostris extrusa draft genome.</title>
        <authorList>
            <person name="Kono N."/>
            <person name="Arakawa K."/>
        </authorList>
    </citation>
    <scope>NUCLEOTIDE SEQUENCE [LARGE SCALE GENOMIC DNA]</scope>
</reference>
<sequence length="99" mass="11340">MCQCCQMLRIPTNTFVLGNSPLRQGLIDRGWHIWTALLRSHAAAPRIGRKSMGDGSREDLGMEIAFFDYLLRNTSSKWRPKCMKRNPSFSLSLCFGFIE</sequence>
<dbReference type="AlphaFoldDB" id="A0AAV4Y8R3"/>
<keyword evidence="2" id="KW-1185">Reference proteome</keyword>
<gene>
    <name evidence="1" type="ORF">CEXT_574791</name>
</gene>
<dbReference type="EMBL" id="BPLR01018824">
    <property type="protein sequence ID" value="GIZ02529.1"/>
    <property type="molecule type" value="Genomic_DNA"/>
</dbReference>
<dbReference type="Proteomes" id="UP001054945">
    <property type="component" value="Unassembled WGS sequence"/>
</dbReference>
<protein>
    <submittedName>
        <fullName evidence="1">Uncharacterized protein</fullName>
    </submittedName>
</protein>
<evidence type="ECO:0000313" key="1">
    <source>
        <dbReference type="EMBL" id="GIZ02529.1"/>
    </source>
</evidence>
<accession>A0AAV4Y8R3</accession>
<name>A0AAV4Y8R3_CAEEX</name>
<proteinExistence type="predicted"/>
<evidence type="ECO:0000313" key="2">
    <source>
        <dbReference type="Proteomes" id="UP001054945"/>
    </source>
</evidence>
<comment type="caution">
    <text evidence="1">The sequence shown here is derived from an EMBL/GenBank/DDBJ whole genome shotgun (WGS) entry which is preliminary data.</text>
</comment>
<organism evidence="1 2">
    <name type="scientific">Caerostris extrusa</name>
    <name type="common">Bark spider</name>
    <name type="synonym">Caerostris bankana</name>
    <dbReference type="NCBI Taxonomy" id="172846"/>
    <lineage>
        <taxon>Eukaryota</taxon>
        <taxon>Metazoa</taxon>
        <taxon>Ecdysozoa</taxon>
        <taxon>Arthropoda</taxon>
        <taxon>Chelicerata</taxon>
        <taxon>Arachnida</taxon>
        <taxon>Araneae</taxon>
        <taxon>Araneomorphae</taxon>
        <taxon>Entelegynae</taxon>
        <taxon>Araneoidea</taxon>
        <taxon>Araneidae</taxon>
        <taxon>Caerostris</taxon>
    </lineage>
</organism>